<keyword evidence="2" id="KW-0808">Transferase</keyword>
<evidence type="ECO:0000259" key="1">
    <source>
        <dbReference type="Pfam" id="PF13439"/>
    </source>
</evidence>
<dbReference type="SUPFAM" id="SSF53756">
    <property type="entry name" value="UDP-Glycosyltransferase/glycogen phosphorylase"/>
    <property type="match status" value="1"/>
</dbReference>
<dbReference type="EMBL" id="MLJW01000419">
    <property type="protein sequence ID" value="OIQ87500.1"/>
    <property type="molecule type" value="Genomic_DNA"/>
</dbReference>
<dbReference type="InterPro" id="IPR028098">
    <property type="entry name" value="Glyco_trans_4-like_N"/>
</dbReference>
<dbReference type="AlphaFoldDB" id="A0A1J5R647"/>
<dbReference type="PANTHER" id="PTHR45947:SF3">
    <property type="entry name" value="SULFOQUINOVOSYL TRANSFERASE SQD2"/>
    <property type="match status" value="1"/>
</dbReference>
<feature type="domain" description="Glycosyltransferase subfamily 4-like N-terminal" evidence="1">
    <location>
        <begin position="15"/>
        <end position="178"/>
    </location>
</feature>
<dbReference type="InterPro" id="IPR050194">
    <property type="entry name" value="Glycosyltransferase_grp1"/>
</dbReference>
<reference evidence="2" key="1">
    <citation type="submission" date="2016-10" db="EMBL/GenBank/DDBJ databases">
        <title>Sequence of Gallionella enrichment culture.</title>
        <authorList>
            <person name="Poehlein A."/>
            <person name="Muehling M."/>
            <person name="Daniel R."/>
        </authorList>
    </citation>
    <scope>NUCLEOTIDE SEQUENCE</scope>
</reference>
<dbReference type="GO" id="GO:0016758">
    <property type="term" value="F:hexosyltransferase activity"/>
    <property type="evidence" value="ECO:0007669"/>
    <property type="project" value="TreeGrafter"/>
</dbReference>
<name>A0A1J5R647_9ZZZZ</name>
<protein>
    <submittedName>
        <fullName evidence="2">GDP-mannose-dependent alpha-(1-6)-phosphatidylinositol dimannoside mannosyltransferase</fullName>
        <ecNumber evidence="2">2.4.1.57</ecNumber>
    </submittedName>
</protein>
<gene>
    <name evidence="2" type="primary">pimC</name>
    <name evidence="2" type="ORF">GALL_306280</name>
</gene>
<dbReference type="EC" id="2.4.1.57" evidence="2"/>
<proteinExistence type="predicted"/>
<accession>A0A1J5R647</accession>
<evidence type="ECO:0000313" key="2">
    <source>
        <dbReference type="EMBL" id="OIQ87500.1"/>
    </source>
</evidence>
<organism evidence="2">
    <name type="scientific">mine drainage metagenome</name>
    <dbReference type="NCBI Taxonomy" id="410659"/>
    <lineage>
        <taxon>unclassified sequences</taxon>
        <taxon>metagenomes</taxon>
        <taxon>ecological metagenomes</taxon>
    </lineage>
</organism>
<dbReference type="PANTHER" id="PTHR45947">
    <property type="entry name" value="SULFOQUINOVOSYL TRANSFERASE SQD2"/>
    <property type="match status" value="1"/>
</dbReference>
<comment type="caution">
    <text evidence="2">The sequence shown here is derived from an EMBL/GenBank/DDBJ whole genome shotgun (WGS) entry which is preliminary data.</text>
</comment>
<sequence length="374" mass="39568">MRIVHVSDCYLPRTGGIESQVSDLAAHQVAAGHEVHVLTATLGDAGERGGVVDVVDGVHVHRLGARMPFALPVTPAGPRLLRAAYRTIVPDAVHVHAGVVSPFAFDGARIAMAMNLPVAITWHCMLDGVVGSLRAAARLTGWEHAAAALSAVSGAAAHRVEEVFEAPVSVVPNGMDLDVWTPAGPVAGVRTGPVHLVSTMRLAPRKRAVPLLEMVGAAVARLPAGSVRMTLIGSGPEQRRVEAQLRRSHLEQVVTLAGRLTRDQVRAEYAEADVFLAPAELEAFGIAALEARAAGLAVVARRGTGIEEFVEDGVDGLLAVDDRDMTEAVIRLVQDEGLLEGIRSHNRAVRPAFDWDVVLRAAASEYSRAAGLIR</sequence>
<dbReference type="Pfam" id="PF13439">
    <property type="entry name" value="Glyco_transf_4"/>
    <property type="match status" value="1"/>
</dbReference>
<dbReference type="Gene3D" id="3.40.50.2000">
    <property type="entry name" value="Glycogen Phosphorylase B"/>
    <property type="match status" value="2"/>
</dbReference>
<keyword evidence="2" id="KW-0328">Glycosyltransferase</keyword>
<dbReference type="CDD" id="cd03801">
    <property type="entry name" value="GT4_PimA-like"/>
    <property type="match status" value="1"/>
</dbReference>
<dbReference type="Pfam" id="PF13692">
    <property type="entry name" value="Glyco_trans_1_4"/>
    <property type="match status" value="1"/>
</dbReference>